<evidence type="ECO:0000256" key="1">
    <source>
        <dbReference type="SAM" id="Phobius"/>
    </source>
</evidence>
<gene>
    <name evidence="2" type="primary">orf347</name>
</gene>
<accession>A0A386AXK4</accession>
<keyword evidence="2" id="KW-0934">Plastid</keyword>
<keyword evidence="1" id="KW-0812">Transmembrane</keyword>
<keyword evidence="1" id="KW-0472">Membrane</keyword>
<keyword evidence="1" id="KW-1133">Transmembrane helix</keyword>
<name>A0A386AXK4_9CHLO</name>
<protein>
    <submittedName>
        <fullName evidence="2">Uncharacterized protein</fullName>
    </submittedName>
</protein>
<feature type="transmembrane region" description="Helical" evidence="1">
    <location>
        <begin position="21"/>
        <end position="39"/>
    </location>
</feature>
<organism evidence="2">
    <name type="scientific">Johnson-sea-linkia profunda</name>
    <dbReference type="NCBI Taxonomy" id="575876"/>
    <lineage>
        <taxon>Eukaryota</taxon>
        <taxon>Viridiplantae</taxon>
        <taxon>Chlorophyta</taxon>
        <taxon>core chlorophytes</taxon>
        <taxon>Ulvophyceae</taxon>
        <taxon>TCBD clade</taxon>
        <taxon>Bryopsidales</taxon>
        <taxon>Halimedineae</taxon>
        <taxon>Halimedaceae</taxon>
        <taxon>Rhipileae</taxon>
        <taxon>Johnson-sea-linkia</taxon>
    </lineage>
</organism>
<geneLocation type="chloroplast" evidence="2"/>
<reference evidence="2" key="2">
    <citation type="journal article" date="2019" name="Mol. Phylogenet. Evol.">
        <title>Reassessment of the classification of bryopsidales (chlorophyta) based on chloroplast phylogenomic analyses.</title>
        <authorList>
            <person name="Cremen M.C."/>
            <person name="Leliaert F."/>
            <person name="West J."/>
            <person name="Lam D.W."/>
            <person name="Shimada S."/>
            <person name="Lopez-Bautista J.M."/>
            <person name="Verbruggen H."/>
        </authorList>
    </citation>
    <scope>NUCLEOTIDE SEQUENCE</scope>
</reference>
<keyword evidence="2" id="KW-0150">Chloroplast</keyword>
<sequence>MNHLFRSRLKALFVVRVSPRALLLAPFFQSLFFICYSYFCLPARGLESRAPLIATVQTQQAIDLDKEMDKAHNCRNRRDGGRSKADEGLVLPFHGSNDFLGVFELVREPSGSPSVVFVPAAKGHKPNPVATLAVQPSKKRSSKKTLTIIGGGAYITWRIWQHFCPWPQMPDTFYQSVENTVNHSGHSYGRAQTVIYQGNSSHGAHFVNGLISFINLPPERRIVKSKIQKILDNRETIMDTLYFFYTDPLRFVELFEGIYCFPENHPHIHMTSSAEENRQLLGTFYDKLKELDRACGETRIMRIHNYRYSFSLPDITYNFEGDPGLFDFLIGRVTLNFWNLIYSLQIS</sequence>
<dbReference type="AlphaFoldDB" id="A0A386AXK4"/>
<evidence type="ECO:0000313" key="2">
    <source>
        <dbReference type="EMBL" id="AYC64101.1"/>
    </source>
</evidence>
<proteinExistence type="predicted"/>
<dbReference type="EMBL" id="MH591089">
    <property type="protein sequence ID" value="AYC64101.1"/>
    <property type="molecule type" value="Genomic_DNA"/>
</dbReference>
<reference evidence="2" key="1">
    <citation type="submission" date="2018-07" db="EMBL/GenBank/DDBJ databases">
        <authorList>
            <person name="Quirk P.G."/>
            <person name="Krulwich T.A."/>
        </authorList>
    </citation>
    <scope>NUCLEOTIDE SEQUENCE</scope>
</reference>